<organism evidence="3 4">
    <name type="scientific">Mesorhizobium waimense</name>
    <dbReference type="NCBI Taxonomy" id="1300307"/>
    <lineage>
        <taxon>Bacteria</taxon>
        <taxon>Pseudomonadati</taxon>
        <taxon>Pseudomonadota</taxon>
        <taxon>Alphaproteobacteria</taxon>
        <taxon>Hyphomicrobiales</taxon>
        <taxon>Phyllobacteriaceae</taxon>
        <taxon>Mesorhizobium</taxon>
    </lineage>
</organism>
<dbReference type="InterPro" id="IPR036188">
    <property type="entry name" value="FAD/NAD-bd_sf"/>
</dbReference>
<accession>A0A3A5JY82</accession>
<dbReference type="PANTHER" id="PTHR13847:SF287">
    <property type="entry name" value="FAD-DEPENDENT OXIDOREDUCTASE DOMAIN-CONTAINING PROTEIN 1"/>
    <property type="match status" value="1"/>
</dbReference>
<dbReference type="SUPFAM" id="SSF51905">
    <property type="entry name" value="FAD/NAD(P)-binding domain"/>
    <property type="match status" value="1"/>
</dbReference>
<keyword evidence="4" id="KW-1185">Reference proteome</keyword>
<evidence type="ECO:0000259" key="2">
    <source>
        <dbReference type="Pfam" id="PF01266"/>
    </source>
</evidence>
<dbReference type="PANTHER" id="PTHR13847">
    <property type="entry name" value="SARCOSINE DEHYDROGENASE-RELATED"/>
    <property type="match status" value="1"/>
</dbReference>
<name>A0A3A5JY82_9HYPH</name>
<dbReference type="Pfam" id="PF01266">
    <property type="entry name" value="DAO"/>
    <property type="match status" value="1"/>
</dbReference>
<dbReference type="RefSeq" id="WP_120019315.1">
    <property type="nucleotide sequence ID" value="NZ_QZWZ01000095.1"/>
</dbReference>
<dbReference type="EMBL" id="QZWZ01000095">
    <property type="protein sequence ID" value="RJT23220.1"/>
    <property type="molecule type" value="Genomic_DNA"/>
</dbReference>
<reference evidence="3 4" key="1">
    <citation type="submission" date="2018-09" db="EMBL/GenBank/DDBJ databases">
        <title>Mesorhizobium carmichaelinearum sp. nov. isolated from Carmichaelinea spp. root nodules in New Zealand.</title>
        <authorList>
            <person name="De Meyer S.E."/>
        </authorList>
    </citation>
    <scope>NUCLEOTIDE SEQUENCE [LARGE SCALE GENOMIC DNA]</scope>
    <source>
        <strain evidence="3 4">ICMP19557</strain>
    </source>
</reference>
<evidence type="ECO:0000313" key="4">
    <source>
        <dbReference type="Proteomes" id="UP000272706"/>
    </source>
</evidence>
<feature type="domain" description="FAD dependent oxidoreductase" evidence="2">
    <location>
        <begin position="8"/>
        <end position="370"/>
    </location>
</feature>
<dbReference type="Gene3D" id="3.30.9.10">
    <property type="entry name" value="D-Amino Acid Oxidase, subunit A, domain 2"/>
    <property type="match status" value="1"/>
</dbReference>
<sequence>MTEKYSCDVLVVGAGIAGAGAAYYLSGQKLNVIQVETDHPASGPTGSSSAVCHYFYLDRPLSLLAKRGIEILKDLPGAFDQSGVLWACGQKNEAVNRATVERIRDVEGSRIEGLTGAQASELLPHINMDGITFAAWEDESGHCDPYGATNELVRRARESGVKFLGGRSVTEIHVANGQTTGVTLSDGSTITTERVILATGVWSKALLSKLGVNLPVYIERHFMAVMSAPGIARKLLPHCWVDDTYNCYARPEGENTILIGAWGGGGTSVENEALASDHHKMNYRVDVAGQFDRTITQEESIWIINHLMPRSPEIAELGIRPGYACQYDMSADHVPVVDEIPGAKGLFVIAGSSGHGFKIGPAMGESVAKWALGERQELMEAFSMARFA</sequence>
<evidence type="ECO:0000313" key="3">
    <source>
        <dbReference type="EMBL" id="RJT23220.1"/>
    </source>
</evidence>
<dbReference type="OrthoDB" id="9806257at2"/>
<gene>
    <name evidence="3" type="ORF">D3227_39060</name>
</gene>
<comment type="caution">
    <text evidence="3">The sequence shown here is derived from an EMBL/GenBank/DDBJ whole genome shotgun (WGS) entry which is preliminary data.</text>
</comment>
<dbReference type="AlphaFoldDB" id="A0A3A5JY82"/>
<dbReference type="Proteomes" id="UP000272706">
    <property type="component" value="Unassembled WGS sequence"/>
</dbReference>
<dbReference type="GO" id="GO:0016491">
    <property type="term" value="F:oxidoreductase activity"/>
    <property type="evidence" value="ECO:0007669"/>
    <property type="project" value="UniProtKB-KW"/>
</dbReference>
<dbReference type="InterPro" id="IPR006076">
    <property type="entry name" value="FAD-dep_OxRdtase"/>
</dbReference>
<evidence type="ECO:0000256" key="1">
    <source>
        <dbReference type="ARBA" id="ARBA00023002"/>
    </source>
</evidence>
<dbReference type="GO" id="GO:0005737">
    <property type="term" value="C:cytoplasm"/>
    <property type="evidence" value="ECO:0007669"/>
    <property type="project" value="TreeGrafter"/>
</dbReference>
<protein>
    <submittedName>
        <fullName evidence="3">FAD-binding oxidoreductase</fullName>
    </submittedName>
</protein>
<proteinExistence type="predicted"/>
<dbReference type="Gene3D" id="3.50.50.60">
    <property type="entry name" value="FAD/NAD(P)-binding domain"/>
    <property type="match status" value="1"/>
</dbReference>
<keyword evidence="1" id="KW-0560">Oxidoreductase</keyword>